<sequence>MDRVFQIFISSTSTDLQDERQAVSNTLAKAGYMPAGLELFPATDQQQLDYIKRIIDRSDYYVVIAGGRYGSLSDDGLSFTEEEFEYARSKDIPILAFLPENPGNIAIGKTETDARLKEKLDAFKARLSTGRIVEFWNNENDLCMKVMLAVATAVNLKPGVGWIRGDQAIDPKVLQELERLRIENTDFRQKLADLNRDESSTNPTLVASADSVTVELLVYRSEEGFPDSISRTISLSDLFVGLYDHLLKSPSEAYVRELVGYWYRQNLHISDYCELGEKSAIVVRDKLEALGLIKSRSIIAGFSNHIAWSVTEKGKQFLASRRTLRIGQSGSAAT</sequence>
<organism evidence="2 3">
    <name type="scientific">Nitrobacter hamburgensis (strain DSM 10229 / NCIMB 13809 / X14)</name>
    <dbReference type="NCBI Taxonomy" id="323097"/>
    <lineage>
        <taxon>Bacteria</taxon>
        <taxon>Pseudomonadati</taxon>
        <taxon>Pseudomonadota</taxon>
        <taxon>Alphaproteobacteria</taxon>
        <taxon>Hyphomicrobiales</taxon>
        <taxon>Nitrobacteraceae</taxon>
        <taxon>Nitrobacter</taxon>
    </lineage>
</organism>
<accession>Q1QMC1</accession>
<evidence type="ECO:0000313" key="3">
    <source>
        <dbReference type="Proteomes" id="UP000001953"/>
    </source>
</evidence>
<name>Q1QMC1_NITHX</name>
<dbReference type="Proteomes" id="UP000001953">
    <property type="component" value="Chromosome"/>
</dbReference>
<dbReference type="InterPro" id="IPR025139">
    <property type="entry name" value="DUF4062"/>
</dbReference>
<reference evidence="2 3" key="1">
    <citation type="submission" date="2006-03" db="EMBL/GenBank/DDBJ databases">
        <title>Complete sequence of chromosome of Nitrobacter hamburgensis X14.</title>
        <authorList>
            <consortium name="US DOE Joint Genome Institute"/>
            <person name="Copeland A."/>
            <person name="Lucas S."/>
            <person name="Lapidus A."/>
            <person name="Barry K."/>
            <person name="Detter J.C."/>
            <person name="Glavina del Rio T."/>
            <person name="Hammon N."/>
            <person name="Israni S."/>
            <person name="Dalin E."/>
            <person name="Tice H."/>
            <person name="Pitluck S."/>
            <person name="Chain P."/>
            <person name="Malfatti S."/>
            <person name="Shin M."/>
            <person name="Vergez L."/>
            <person name="Schmutz J."/>
            <person name="Larimer F."/>
            <person name="Land M."/>
            <person name="Hauser L."/>
            <person name="Kyrpides N."/>
            <person name="Ivanova N."/>
            <person name="Ward B."/>
            <person name="Arp D."/>
            <person name="Klotz M."/>
            <person name="Stein L."/>
            <person name="O'Mullan G."/>
            <person name="Starkenburg S."/>
            <person name="Sayavedra L."/>
            <person name="Poret-Peterson A.T."/>
            <person name="Gentry M.E."/>
            <person name="Bruce D."/>
            <person name="Richardson P."/>
        </authorList>
    </citation>
    <scope>NUCLEOTIDE SEQUENCE [LARGE SCALE GENOMIC DNA]</scope>
    <source>
        <strain evidence="3">DSM 10229 / NCIMB 13809 / X14</strain>
    </source>
</reference>
<keyword evidence="3" id="KW-1185">Reference proteome</keyword>
<dbReference type="HOGENOM" id="CLU_062193_1_1_5"/>
<dbReference type="AlphaFoldDB" id="Q1QMC1"/>
<dbReference type="eggNOG" id="COG2865">
    <property type="taxonomic scope" value="Bacteria"/>
</dbReference>
<gene>
    <name evidence="2" type="ordered locus">Nham_1812</name>
</gene>
<evidence type="ECO:0000313" key="2">
    <source>
        <dbReference type="EMBL" id="ABE62626.1"/>
    </source>
</evidence>
<proteinExistence type="predicted"/>
<dbReference type="EMBL" id="CP000319">
    <property type="protein sequence ID" value="ABE62626.1"/>
    <property type="molecule type" value="Genomic_DNA"/>
</dbReference>
<dbReference type="RefSeq" id="WP_011510308.1">
    <property type="nucleotide sequence ID" value="NC_007964.1"/>
</dbReference>
<protein>
    <recommendedName>
        <fullName evidence="1">DUF4062 domain-containing protein</fullName>
    </recommendedName>
</protein>
<dbReference type="KEGG" id="nha:Nham_1812"/>
<feature type="domain" description="DUF4062" evidence="1">
    <location>
        <begin position="6"/>
        <end position="87"/>
    </location>
</feature>
<evidence type="ECO:0000259" key="1">
    <source>
        <dbReference type="Pfam" id="PF13271"/>
    </source>
</evidence>
<dbReference type="OrthoDB" id="72299at2"/>
<dbReference type="Pfam" id="PF13271">
    <property type="entry name" value="DUF4062"/>
    <property type="match status" value="1"/>
</dbReference>